<gene>
    <name evidence="2" type="ORF">Sfulv_00880</name>
</gene>
<comment type="caution">
    <text evidence="2">The sequence shown here is derived from an EMBL/GenBank/DDBJ whole genome shotgun (WGS) entry which is preliminary data.</text>
</comment>
<accession>A0A7J0BZV0</accession>
<evidence type="ECO:0000256" key="1">
    <source>
        <dbReference type="SAM" id="MobiDB-lite"/>
    </source>
</evidence>
<feature type="region of interest" description="Disordered" evidence="1">
    <location>
        <begin position="54"/>
        <end position="101"/>
    </location>
</feature>
<feature type="compositionally biased region" description="Basic residues" evidence="1">
    <location>
        <begin position="54"/>
        <end position="66"/>
    </location>
</feature>
<evidence type="ECO:0000313" key="3">
    <source>
        <dbReference type="Proteomes" id="UP000498980"/>
    </source>
</evidence>
<dbReference type="AlphaFoldDB" id="A0A7J0BZV0"/>
<organism evidence="2 3">
    <name type="scientific">Streptomyces fulvorobeus</name>
    <dbReference type="NCBI Taxonomy" id="284028"/>
    <lineage>
        <taxon>Bacteria</taxon>
        <taxon>Bacillati</taxon>
        <taxon>Actinomycetota</taxon>
        <taxon>Actinomycetes</taxon>
        <taxon>Kitasatosporales</taxon>
        <taxon>Streptomycetaceae</taxon>
        <taxon>Streptomyces</taxon>
    </lineage>
</organism>
<proteinExistence type="predicted"/>
<dbReference type="Proteomes" id="UP000498980">
    <property type="component" value="Unassembled WGS sequence"/>
</dbReference>
<dbReference type="EMBL" id="BLWC01000001">
    <property type="protein sequence ID" value="GFM95277.1"/>
    <property type="molecule type" value="Genomic_DNA"/>
</dbReference>
<feature type="compositionally biased region" description="Polar residues" evidence="1">
    <location>
        <begin position="89"/>
        <end position="101"/>
    </location>
</feature>
<sequence length="101" mass="11839">MLDHIVTHVVQYLIGVPVTSVQQPVHPVRAPMPSLLRERPAVLPLQRRYEPPHIRQRRLPRLRPGKPVHEPLMHLTQTRRPRPHITKYPTHNQPNDQPGHQ</sequence>
<keyword evidence="3" id="KW-1185">Reference proteome</keyword>
<evidence type="ECO:0000313" key="2">
    <source>
        <dbReference type="EMBL" id="GFM95277.1"/>
    </source>
</evidence>
<protein>
    <submittedName>
        <fullName evidence="2">Uncharacterized protein</fullName>
    </submittedName>
</protein>
<reference evidence="2 3" key="1">
    <citation type="submission" date="2020-05" db="EMBL/GenBank/DDBJ databases">
        <title>Whole genome shotgun sequence of Streptomyces fulvorobeus NBRC 15897.</title>
        <authorList>
            <person name="Komaki H."/>
            <person name="Tamura T."/>
        </authorList>
    </citation>
    <scope>NUCLEOTIDE SEQUENCE [LARGE SCALE GENOMIC DNA]</scope>
    <source>
        <strain evidence="2 3">NBRC 15897</strain>
    </source>
</reference>
<name>A0A7J0BZV0_9ACTN</name>